<evidence type="ECO:0000313" key="2">
    <source>
        <dbReference type="EMBL" id="KIM90451.1"/>
    </source>
</evidence>
<organism evidence="2 3">
    <name type="scientific">Piloderma croceum (strain F 1598)</name>
    <dbReference type="NCBI Taxonomy" id="765440"/>
    <lineage>
        <taxon>Eukaryota</taxon>
        <taxon>Fungi</taxon>
        <taxon>Dikarya</taxon>
        <taxon>Basidiomycota</taxon>
        <taxon>Agaricomycotina</taxon>
        <taxon>Agaricomycetes</taxon>
        <taxon>Agaricomycetidae</taxon>
        <taxon>Atheliales</taxon>
        <taxon>Atheliaceae</taxon>
        <taxon>Piloderma</taxon>
    </lineage>
</organism>
<feature type="region of interest" description="Disordered" evidence="1">
    <location>
        <begin position="90"/>
        <end position="109"/>
    </location>
</feature>
<name>A0A0C3GII1_PILCF</name>
<dbReference type="Proteomes" id="UP000054166">
    <property type="component" value="Unassembled WGS sequence"/>
</dbReference>
<dbReference type="AlphaFoldDB" id="A0A0C3GII1"/>
<reference evidence="2 3" key="1">
    <citation type="submission" date="2014-04" db="EMBL/GenBank/DDBJ databases">
        <authorList>
            <consortium name="DOE Joint Genome Institute"/>
            <person name="Kuo A."/>
            <person name="Tarkka M."/>
            <person name="Buscot F."/>
            <person name="Kohler A."/>
            <person name="Nagy L.G."/>
            <person name="Floudas D."/>
            <person name="Copeland A."/>
            <person name="Barry K.W."/>
            <person name="Cichocki N."/>
            <person name="Veneault-Fourrey C."/>
            <person name="LaButti K."/>
            <person name="Lindquist E.A."/>
            <person name="Lipzen A."/>
            <person name="Lundell T."/>
            <person name="Morin E."/>
            <person name="Murat C."/>
            <person name="Sun H."/>
            <person name="Tunlid A."/>
            <person name="Henrissat B."/>
            <person name="Grigoriev I.V."/>
            <person name="Hibbett D.S."/>
            <person name="Martin F."/>
            <person name="Nordberg H.P."/>
            <person name="Cantor M.N."/>
            <person name="Hua S.X."/>
        </authorList>
    </citation>
    <scope>NUCLEOTIDE SEQUENCE [LARGE SCALE GENOMIC DNA]</scope>
    <source>
        <strain evidence="2 3">F 1598</strain>
    </source>
</reference>
<evidence type="ECO:0000313" key="3">
    <source>
        <dbReference type="Proteomes" id="UP000054166"/>
    </source>
</evidence>
<gene>
    <name evidence="2" type="ORF">PILCRDRAFT_184075</name>
</gene>
<keyword evidence="3" id="KW-1185">Reference proteome</keyword>
<protein>
    <submittedName>
        <fullName evidence="2">Uncharacterized protein</fullName>
    </submittedName>
</protein>
<accession>A0A0C3GII1</accession>
<evidence type="ECO:0000256" key="1">
    <source>
        <dbReference type="SAM" id="MobiDB-lite"/>
    </source>
</evidence>
<dbReference type="EMBL" id="KN832973">
    <property type="protein sequence ID" value="KIM90451.1"/>
    <property type="molecule type" value="Genomic_DNA"/>
</dbReference>
<sequence>MDCVKWFCNRVDHADCDRFREEVQILQAEFEQTVVSHKCMAEVWTRLADTVSCPGAVAYAHKKDEMYDGLAQECSKAYEVTRKEAGKAMRVKTTKSAQPGSHCKKANTKSKFPRHSRDVFARFGANQRLLRFKTP</sequence>
<dbReference type="InParanoid" id="A0A0C3GII1"/>
<dbReference type="HOGENOM" id="CLU_1886521_0_0_1"/>
<reference evidence="3" key="2">
    <citation type="submission" date="2015-01" db="EMBL/GenBank/DDBJ databases">
        <title>Evolutionary Origins and Diversification of the Mycorrhizal Mutualists.</title>
        <authorList>
            <consortium name="DOE Joint Genome Institute"/>
            <consortium name="Mycorrhizal Genomics Consortium"/>
            <person name="Kohler A."/>
            <person name="Kuo A."/>
            <person name="Nagy L.G."/>
            <person name="Floudas D."/>
            <person name="Copeland A."/>
            <person name="Barry K.W."/>
            <person name="Cichocki N."/>
            <person name="Veneault-Fourrey C."/>
            <person name="LaButti K."/>
            <person name="Lindquist E.A."/>
            <person name="Lipzen A."/>
            <person name="Lundell T."/>
            <person name="Morin E."/>
            <person name="Murat C."/>
            <person name="Riley R."/>
            <person name="Ohm R."/>
            <person name="Sun H."/>
            <person name="Tunlid A."/>
            <person name="Henrissat B."/>
            <person name="Grigoriev I.V."/>
            <person name="Hibbett D.S."/>
            <person name="Martin F."/>
        </authorList>
    </citation>
    <scope>NUCLEOTIDE SEQUENCE [LARGE SCALE GENOMIC DNA]</scope>
    <source>
        <strain evidence="3">F 1598</strain>
    </source>
</reference>
<proteinExistence type="predicted"/>